<organism evidence="4 5">
    <name type="scientific">Levilactobacillus koreensis</name>
    <dbReference type="NCBI Taxonomy" id="637971"/>
    <lineage>
        <taxon>Bacteria</taxon>
        <taxon>Bacillati</taxon>
        <taxon>Bacillota</taxon>
        <taxon>Bacilli</taxon>
        <taxon>Lactobacillales</taxon>
        <taxon>Lactobacillaceae</taxon>
        <taxon>Levilactobacillus</taxon>
    </lineage>
</organism>
<keyword evidence="2" id="KW-0012">Acyltransferase</keyword>
<proteinExistence type="predicted"/>
<evidence type="ECO:0000259" key="3">
    <source>
        <dbReference type="PROSITE" id="PS51186"/>
    </source>
</evidence>
<gene>
    <name evidence="4" type="ORF">ABN16_13250</name>
</gene>
<dbReference type="Pfam" id="PF13508">
    <property type="entry name" value="Acetyltransf_7"/>
    <property type="match status" value="1"/>
</dbReference>
<dbReference type="SUPFAM" id="SSF55729">
    <property type="entry name" value="Acyl-CoA N-acyltransferases (Nat)"/>
    <property type="match status" value="1"/>
</dbReference>
<dbReference type="KEGG" id="lko:ABN16_13250"/>
<dbReference type="Gene3D" id="3.40.630.30">
    <property type="match status" value="1"/>
</dbReference>
<dbReference type="GO" id="GO:0016747">
    <property type="term" value="F:acyltransferase activity, transferring groups other than amino-acyl groups"/>
    <property type="evidence" value="ECO:0007669"/>
    <property type="project" value="InterPro"/>
</dbReference>
<dbReference type="InterPro" id="IPR000182">
    <property type="entry name" value="GNAT_dom"/>
</dbReference>
<dbReference type="PROSITE" id="PS51186">
    <property type="entry name" value="GNAT"/>
    <property type="match status" value="1"/>
</dbReference>
<dbReference type="CDD" id="cd04301">
    <property type="entry name" value="NAT_SF"/>
    <property type="match status" value="1"/>
</dbReference>
<evidence type="ECO:0000256" key="2">
    <source>
        <dbReference type="ARBA" id="ARBA00023315"/>
    </source>
</evidence>
<accession>A0AAC8UXQ3</accession>
<dbReference type="PANTHER" id="PTHR43877">
    <property type="entry name" value="AMINOALKYLPHOSPHONATE N-ACETYLTRANSFERASE-RELATED-RELATED"/>
    <property type="match status" value="1"/>
</dbReference>
<evidence type="ECO:0000256" key="1">
    <source>
        <dbReference type="ARBA" id="ARBA00022679"/>
    </source>
</evidence>
<dbReference type="InterPro" id="IPR050832">
    <property type="entry name" value="Bact_Acetyltransf"/>
</dbReference>
<protein>
    <submittedName>
        <fullName evidence="4">GNAT family acetyltransferase</fullName>
    </submittedName>
</protein>
<evidence type="ECO:0000313" key="4">
    <source>
        <dbReference type="EMBL" id="AKP65882.1"/>
    </source>
</evidence>
<sequence>MSIIITRETNASIKANIVQEVLADLPDWFGLPDSTTEYVDAARDLPLWVARDGKTIVGFIDLATTSTATAEIQCMGIKRAYHHQGIGRQLMAELITNARQTVAYLQVKTVAPGHYTTYDQTNAFYHAMGFEPLEVFPTLWDAWNPCLILIQRL</sequence>
<dbReference type="Proteomes" id="UP000036000">
    <property type="component" value="Chromosome"/>
</dbReference>
<reference evidence="4 5" key="1">
    <citation type="submission" date="2015-07" db="EMBL/GenBank/DDBJ databases">
        <title>Lactobacillus korensis/26-25/ whole genome sequencing.</title>
        <authorList>
            <person name="Kim M.K."/>
            <person name="Im W.-T."/>
            <person name="Srinivasan S."/>
            <person name="Lee J.-J."/>
        </authorList>
    </citation>
    <scope>NUCLEOTIDE SEQUENCE [LARGE SCALE GENOMIC DNA]</scope>
    <source>
        <strain evidence="4 5">26-25</strain>
    </source>
</reference>
<dbReference type="EMBL" id="CP012033">
    <property type="protein sequence ID" value="AKP65882.1"/>
    <property type="molecule type" value="Genomic_DNA"/>
</dbReference>
<keyword evidence="5" id="KW-1185">Reference proteome</keyword>
<keyword evidence="1" id="KW-0808">Transferase</keyword>
<dbReference type="AlphaFoldDB" id="A0AAC8UXQ3"/>
<dbReference type="RefSeq" id="WP_048736166.1">
    <property type="nucleotide sequence ID" value="NZ_CP012033.1"/>
</dbReference>
<evidence type="ECO:0000313" key="5">
    <source>
        <dbReference type="Proteomes" id="UP000036000"/>
    </source>
</evidence>
<name>A0AAC8UXQ3_9LACO</name>
<dbReference type="InterPro" id="IPR016181">
    <property type="entry name" value="Acyl_CoA_acyltransferase"/>
</dbReference>
<feature type="domain" description="N-acetyltransferase" evidence="3">
    <location>
        <begin position="4"/>
        <end position="153"/>
    </location>
</feature>